<dbReference type="GO" id="GO:0051539">
    <property type="term" value="F:4 iron, 4 sulfur cluster binding"/>
    <property type="evidence" value="ECO:0007669"/>
    <property type="project" value="UniProtKB-KW"/>
</dbReference>
<dbReference type="Pfam" id="PF10531">
    <property type="entry name" value="SLBB"/>
    <property type="match status" value="1"/>
</dbReference>
<proteinExistence type="inferred from homology"/>
<dbReference type="InterPro" id="IPR011538">
    <property type="entry name" value="Nuo51_FMN-bd"/>
</dbReference>
<organism evidence="9 10">
    <name type="scientific">Cereibacter changlensis JA139</name>
    <dbReference type="NCBI Taxonomy" id="1188249"/>
    <lineage>
        <taxon>Bacteria</taxon>
        <taxon>Pseudomonadati</taxon>
        <taxon>Pseudomonadota</taxon>
        <taxon>Alphaproteobacteria</taxon>
        <taxon>Rhodobacterales</taxon>
        <taxon>Paracoccaceae</taxon>
        <taxon>Cereibacter</taxon>
    </lineage>
</organism>
<evidence type="ECO:0000259" key="8">
    <source>
        <dbReference type="SMART" id="SM00928"/>
    </source>
</evidence>
<evidence type="ECO:0000256" key="3">
    <source>
        <dbReference type="ARBA" id="ARBA00022485"/>
    </source>
</evidence>
<evidence type="ECO:0000313" key="10">
    <source>
        <dbReference type="Proteomes" id="UP000241010"/>
    </source>
</evidence>
<keyword evidence="5" id="KW-0408">Iron</keyword>
<feature type="domain" description="NADH-ubiquinone oxidoreductase 51kDa subunit iron-sulphur binding" evidence="8">
    <location>
        <begin position="359"/>
        <end position="404"/>
    </location>
</feature>
<dbReference type="EC" id="1.6.5.11" evidence="9"/>
<dbReference type="GO" id="GO:0008137">
    <property type="term" value="F:NADH dehydrogenase (ubiquinone) activity"/>
    <property type="evidence" value="ECO:0007669"/>
    <property type="project" value="InterPro"/>
</dbReference>
<feature type="compositionally biased region" description="Basic residues" evidence="7">
    <location>
        <begin position="1"/>
        <end position="11"/>
    </location>
</feature>
<dbReference type="InterPro" id="IPR037225">
    <property type="entry name" value="Nuo51_FMN-bd_sf"/>
</dbReference>
<protein>
    <submittedName>
        <fullName evidence="9">NADH-quinone oxidoreductase subunit F</fullName>
        <ecNumber evidence="9">1.6.5.11</ecNumber>
    </submittedName>
</protein>
<dbReference type="InterPro" id="IPR001949">
    <property type="entry name" value="NADH-UbQ_OxRdtase_51kDa_CS"/>
</dbReference>
<name>A0A2T4JUS4_9RHOB</name>
<evidence type="ECO:0000256" key="5">
    <source>
        <dbReference type="ARBA" id="ARBA00023004"/>
    </source>
</evidence>
<dbReference type="OrthoDB" id="9761899at2"/>
<dbReference type="GO" id="GO:0046872">
    <property type="term" value="F:metal ion binding"/>
    <property type="evidence" value="ECO:0007669"/>
    <property type="project" value="UniProtKB-KW"/>
</dbReference>
<dbReference type="GO" id="GO:0016491">
    <property type="term" value="F:oxidoreductase activity"/>
    <property type="evidence" value="ECO:0007669"/>
    <property type="project" value="UniProtKB-KW"/>
</dbReference>
<comment type="similarity">
    <text evidence="2">Belongs to the complex I 51 kDa subunit family.</text>
</comment>
<dbReference type="Pfam" id="PF01512">
    <property type="entry name" value="Complex1_51K"/>
    <property type="match status" value="1"/>
</dbReference>
<dbReference type="GO" id="GO:0010181">
    <property type="term" value="F:FMN binding"/>
    <property type="evidence" value="ECO:0007669"/>
    <property type="project" value="InterPro"/>
</dbReference>
<comment type="cofactor">
    <cofactor evidence="1">
        <name>FMN</name>
        <dbReference type="ChEBI" id="CHEBI:58210"/>
    </cofactor>
</comment>
<evidence type="ECO:0000256" key="2">
    <source>
        <dbReference type="ARBA" id="ARBA00007523"/>
    </source>
</evidence>
<keyword evidence="6" id="KW-0411">Iron-sulfur</keyword>
<feature type="region of interest" description="Disordered" evidence="7">
    <location>
        <begin position="1"/>
        <end position="33"/>
    </location>
</feature>
<keyword evidence="4" id="KW-0479">Metal-binding</keyword>
<dbReference type="Gene3D" id="6.10.250.1450">
    <property type="match status" value="1"/>
</dbReference>
<dbReference type="EMBL" id="PZKG01000043">
    <property type="protein sequence ID" value="PTE21659.1"/>
    <property type="molecule type" value="Genomic_DNA"/>
</dbReference>
<sequence length="457" mass="48234">MRPRPRRRRGPRPQAGRAAVARGRRGTAGGRAVTDFKPNTLPLTGRARADRRPHSLAEWQALGGYSAVEAALKLSPAEVVAQVAAARLNGRGGAGFPAAQKWRFMPEPGQSPGTGPSYLIVNGDEMEPGAFKDRLLLEALPHQVLEGAIIAAHATHATEAIVLIRDAYRPGIAAMEQAIQEARAAGLLGALSIRVHPSAGRYIVGEETALIEALEGNRAMPRKRPPFPAASGLWGRPTTVNNVETISLVPHVISMGPEAFSGLSWTDEGGTKLYGVSGRVKRPQLIEAPMGTTARELIERCGGVSGNGRLLTFQPGGGATGFLGPEHLDLPLDFGHVARAGSMFGTGTLIVLDETACPIGAVARHMRFYARESCGWCTPCREGLPWASRILDALEAGTASAADLDALRMIAAEAGPRGRAFCDLMGGAMAPLASALARFGDRFEAHLTGGCPQRRLA</sequence>
<evidence type="ECO:0000313" key="9">
    <source>
        <dbReference type="EMBL" id="PTE21659.1"/>
    </source>
</evidence>
<evidence type="ECO:0000256" key="7">
    <source>
        <dbReference type="SAM" id="MobiDB-lite"/>
    </source>
</evidence>
<keyword evidence="10" id="KW-1185">Reference proteome</keyword>
<dbReference type="InterPro" id="IPR019554">
    <property type="entry name" value="Soluble_ligand-bd"/>
</dbReference>
<keyword evidence="3" id="KW-0004">4Fe-4S</keyword>
<dbReference type="Pfam" id="PF10589">
    <property type="entry name" value="NADH_4Fe-4S"/>
    <property type="match status" value="1"/>
</dbReference>
<dbReference type="SUPFAM" id="SSF142019">
    <property type="entry name" value="Nqo1 FMN-binding domain-like"/>
    <property type="match status" value="1"/>
</dbReference>
<dbReference type="SMART" id="SM00928">
    <property type="entry name" value="NADH_4Fe-4S"/>
    <property type="match status" value="1"/>
</dbReference>
<dbReference type="PANTHER" id="PTHR43578:SF3">
    <property type="entry name" value="NADH-QUINONE OXIDOREDUCTASE SUBUNIT F"/>
    <property type="match status" value="1"/>
</dbReference>
<dbReference type="SUPFAM" id="SSF140490">
    <property type="entry name" value="Nqo1C-terminal domain-like"/>
    <property type="match status" value="1"/>
</dbReference>
<dbReference type="InterPro" id="IPR037207">
    <property type="entry name" value="Nuop51_4Fe4S-bd_sf"/>
</dbReference>
<evidence type="ECO:0000256" key="6">
    <source>
        <dbReference type="ARBA" id="ARBA00023014"/>
    </source>
</evidence>
<evidence type="ECO:0000256" key="1">
    <source>
        <dbReference type="ARBA" id="ARBA00001917"/>
    </source>
</evidence>
<feature type="compositionally biased region" description="Low complexity" evidence="7">
    <location>
        <begin position="12"/>
        <end position="21"/>
    </location>
</feature>
<dbReference type="SUPFAM" id="SSF142984">
    <property type="entry name" value="Nqo1 middle domain-like"/>
    <property type="match status" value="1"/>
</dbReference>
<dbReference type="Gene3D" id="3.10.20.600">
    <property type="match status" value="1"/>
</dbReference>
<dbReference type="PROSITE" id="PS00645">
    <property type="entry name" value="COMPLEX1_51K_2"/>
    <property type="match status" value="1"/>
</dbReference>
<dbReference type="Proteomes" id="UP000241010">
    <property type="component" value="Unassembled WGS sequence"/>
</dbReference>
<evidence type="ECO:0000256" key="4">
    <source>
        <dbReference type="ARBA" id="ARBA00022723"/>
    </source>
</evidence>
<comment type="caution">
    <text evidence="9">The sequence shown here is derived from an EMBL/GenBank/DDBJ whole genome shotgun (WGS) entry which is preliminary data.</text>
</comment>
<gene>
    <name evidence="9" type="ORF">C5F48_11280</name>
</gene>
<reference evidence="9 10" key="1">
    <citation type="submission" date="2018-03" db="EMBL/GenBank/DDBJ databases">
        <title>Cereibacter changlensis.</title>
        <authorList>
            <person name="Meyer T.E."/>
            <person name="Miller S."/>
            <person name="Lodha T."/>
            <person name="Gandham S."/>
            <person name="Chintalapati S."/>
            <person name="Chintalapati V.R."/>
        </authorList>
    </citation>
    <scope>NUCLEOTIDE SEQUENCE [LARGE SCALE GENOMIC DNA]</scope>
    <source>
        <strain evidence="9 10">JA139</strain>
    </source>
</reference>
<dbReference type="Gene3D" id="3.40.50.11540">
    <property type="entry name" value="NADH-ubiquinone oxidoreductase 51kDa subunit"/>
    <property type="match status" value="1"/>
</dbReference>
<dbReference type="InterPro" id="IPR019575">
    <property type="entry name" value="Nuop51_4Fe4S-bd"/>
</dbReference>
<dbReference type="Gene3D" id="1.20.1440.230">
    <property type="entry name" value="NADH-ubiquinone oxidoreductase 51kDa subunit, iron-sulphur binding domain"/>
    <property type="match status" value="1"/>
</dbReference>
<keyword evidence="9" id="KW-0560">Oxidoreductase</keyword>
<dbReference type="AlphaFoldDB" id="A0A2T4JUS4"/>
<dbReference type="PANTHER" id="PTHR43578">
    <property type="entry name" value="NADH-QUINONE OXIDOREDUCTASE SUBUNIT F"/>
    <property type="match status" value="1"/>
</dbReference>
<accession>A0A2T4JUS4</accession>